<evidence type="ECO:0000313" key="1">
    <source>
        <dbReference type="EMBL" id="GFA49632.1"/>
    </source>
</evidence>
<name>A0A699JRU8_TANCI</name>
<feature type="non-terminal residue" evidence="1">
    <location>
        <position position="1"/>
    </location>
</feature>
<protein>
    <submittedName>
        <fullName evidence="1">Uncharacterized protein</fullName>
    </submittedName>
</protein>
<sequence>MFPLIRKKFRWGTIFPIGLKRYRDPKEEPIEKEPLMELKEIW</sequence>
<reference evidence="1" key="1">
    <citation type="journal article" date="2019" name="Sci. Rep.">
        <title>Draft genome of Tanacetum cinerariifolium, the natural source of mosquito coil.</title>
        <authorList>
            <person name="Yamashiro T."/>
            <person name="Shiraishi A."/>
            <person name="Satake H."/>
            <person name="Nakayama K."/>
        </authorList>
    </citation>
    <scope>NUCLEOTIDE SEQUENCE</scope>
</reference>
<organism evidence="1">
    <name type="scientific">Tanacetum cinerariifolium</name>
    <name type="common">Dalmatian daisy</name>
    <name type="synonym">Chrysanthemum cinerariifolium</name>
    <dbReference type="NCBI Taxonomy" id="118510"/>
    <lineage>
        <taxon>Eukaryota</taxon>
        <taxon>Viridiplantae</taxon>
        <taxon>Streptophyta</taxon>
        <taxon>Embryophyta</taxon>
        <taxon>Tracheophyta</taxon>
        <taxon>Spermatophyta</taxon>
        <taxon>Magnoliopsida</taxon>
        <taxon>eudicotyledons</taxon>
        <taxon>Gunneridae</taxon>
        <taxon>Pentapetalae</taxon>
        <taxon>asterids</taxon>
        <taxon>campanulids</taxon>
        <taxon>Asterales</taxon>
        <taxon>Asteraceae</taxon>
        <taxon>Asteroideae</taxon>
        <taxon>Anthemideae</taxon>
        <taxon>Anthemidinae</taxon>
        <taxon>Tanacetum</taxon>
    </lineage>
</organism>
<dbReference type="EMBL" id="BKCJ010434216">
    <property type="protein sequence ID" value="GFA49632.1"/>
    <property type="molecule type" value="Genomic_DNA"/>
</dbReference>
<comment type="caution">
    <text evidence="1">The sequence shown here is derived from an EMBL/GenBank/DDBJ whole genome shotgun (WGS) entry which is preliminary data.</text>
</comment>
<proteinExistence type="predicted"/>
<dbReference type="AlphaFoldDB" id="A0A699JRU8"/>
<accession>A0A699JRU8</accession>
<gene>
    <name evidence="1" type="ORF">Tci_621604</name>
</gene>